<evidence type="ECO:0000313" key="2">
    <source>
        <dbReference type="Proteomes" id="UP000603234"/>
    </source>
</evidence>
<dbReference type="Gene3D" id="3.40.50.150">
    <property type="entry name" value="Vaccinia Virus protein VP39"/>
    <property type="match status" value="1"/>
</dbReference>
<organism evidence="1 2">
    <name type="scientific">Acetobacterium fimetarium</name>
    <dbReference type="NCBI Taxonomy" id="52691"/>
    <lineage>
        <taxon>Bacteria</taxon>
        <taxon>Bacillati</taxon>
        <taxon>Bacillota</taxon>
        <taxon>Clostridia</taxon>
        <taxon>Eubacteriales</taxon>
        <taxon>Eubacteriaceae</taxon>
        <taxon>Acetobacterium</taxon>
    </lineage>
</organism>
<accession>A0ABR6WWN0</accession>
<dbReference type="GO" id="GO:0032259">
    <property type="term" value="P:methylation"/>
    <property type="evidence" value="ECO:0007669"/>
    <property type="project" value="UniProtKB-KW"/>
</dbReference>
<dbReference type="RefSeq" id="WP_186842906.1">
    <property type="nucleotide sequence ID" value="NZ_WJBC01000017.1"/>
</dbReference>
<dbReference type="GO" id="GO:0008168">
    <property type="term" value="F:methyltransferase activity"/>
    <property type="evidence" value="ECO:0007669"/>
    <property type="project" value="UniProtKB-KW"/>
</dbReference>
<dbReference type="InterPro" id="IPR029063">
    <property type="entry name" value="SAM-dependent_MTases_sf"/>
</dbReference>
<dbReference type="SUPFAM" id="SSF53335">
    <property type="entry name" value="S-adenosyl-L-methionine-dependent methyltransferases"/>
    <property type="match status" value="1"/>
</dbReference>
<reference evidence="1 2" key="1">
    <citation type="journal article" date="2020" name="mSystems">
        <title>Defining Genomic and Predicted Metabolic Features of the Acetobacterium Genus.</title>
        <authorList>
            <person name="Ross D.E."/>
            <person name="Marshall C.W."/>
            <person name="Gulliver D."/>
            <person name="May H.D."/>
            <person name="Norman R.S."/>
        </authorList>
    </citation>
    <scope>NUCLEOTIDE SEQUENCE [LARGE SCALE GENOMIC DNA]</scope>
    <source>
        <strain evidence="1 2">DSM 8238</strain>
    </source>
</reference>
<proteinExistence type="predicted"/>
<comment type="caution">
    <text evidence="1">The sequence shown here is derived from an EMBL/GenBank/DDBJ whole genome shotgun (WGS) entry which is preliminary data.</text>
</comment>
<dbReference type="EMBL" id="WJBC01000017">
    <property type="protein sequence ID" value="MBC3805023.1"/>
    <property type="molecule type" value="Genomic_DNA"/>
</dbReference>
<dbReference type="Pfam" id="PF13489">
    <property type="entry name" value="Methyltransf_23"/>
    <property type="match status" value="1"/>
</dbReference>
<name>A0ABR6WWN0_9FIRM</name>
<gene>
    <name evidence="1" type="ORF">GH808_11330</name>
</gene>
<keyword evidence="1" id="KW-0489">Methyltransferase</keyword>
<evidence type="ECO:0000313" key="1">
    <source>
        <dbReference type="EMBL" id="MBC3805023.1"/>
    </source>
</evidence>
<keyword evidence="1" id="KW-0808">Transferase</keyword>
<protein>
    <submittedName>
        <fullName evidence="1">Methyltransferase domain-containing protein</fullName>
    </submittedName>
</protein>
<dbReference type="Proteomes" id="UP000603234">
    <property type="component" value="Unassembled WGS sequence"/>
</dbReference>
<keyword evidence="2" id="KW-1185">Reference proteome</keyword>
<sequence length="82" mass="9576">MNSFDNVWEEIHSTQEWGQYPAEHVIRYVARNFYKKDRKNTKLLDFGCGGGAHTWYLAREGFDVFAFDGSPSAVEKTKKRLE</sequence>